<proteinExistence type="predicted"/>
<name>W9RBG5_9ROSA</name>
<keyword evidence="3" id="KW-1185">Reference proteome</keyword>
<feature type="compositionally biased region" description="Basic and acidic residues" evidence="1">
    <location>
        <begin position="1"/>
        <end position="12"/>
    </location>
</feature>
<protein>
    <submittedName>
        <fullName evidence="2">Uncharacterized protein</fullName>
    </submittedName>
</protein>
<feature type="compositionally biased region" description="Acidic residues" evidence="1">
    <location>
        <begin position="99"/>
        <end position="115"/>
    </location>
</feature>
<sequence length="115" mass="13005">MKISRPQKEPPKKAVGLSSADDEGNENIVPEVLRDRRGYRKGIGSTLSQRNIIQVPQQRQPNCEELGDWFQHIYRQLNKANINVPPPPSAFRPPILPPADDEDKSDNDDANLETH</sequence>
<evidence type="ECO:0000256" key="1">
    <source>
        <dbReference type="SAM" id="MobiDB-lite"/>
    </source>
</evidence>
<dbReference type="EMBL" id="KE343933">
    <property type="protein sequence ID" value="EXB47692.1"/>
    <property type="molecule type" value="Genomic_DNA"/>
</dbReference>
<gene>
    <name evidence="2" type="ORF">L484_010476</name>
</gene>
<feature type="region of interest" description="Disordered" evidence="1">
    <location>
        <begin position="80"/>
        <end position="115"/>
    </location>
</feature>
<organism evidence="2 3">
    <name type="scientific">Morus notabilis</name>
    <dbReference type="NCBI Taxonomy" id="981085"/>
    <lineage>
        <taxon>Eukaryota</taxon>
        <taxon>Viridiplantae</taxon>
        <taxon>Streptophyta</taxon>
        <taxon>Embryophyta</taxon>
        <taxon>Tracheophyta</taxon>
        <taxon>Spermatophyta</taxon>
        <taxon>Magnoliopsida</taxon>
        <taxon>eudicotyledons</taxon>
        <taxon>Gunneridae</taxon>
        <taxon>Pentapetalae</taxon>
        <taxon>rosids</taxon>
        <taxon>fabids</taxon>
        <taxon>Rosales</taxon>
        <taxon>Moraceae</taxon>
        <taxon>Moreae</taxon>
        <taxon>Morus</taxon>
    </lineage>
</organism>
<feature type="region of interest" description="Disordered" evidence="1">
    <location>
        <begin position="1"/>
        <end position="40"/>
    </location>
</feature>
<evidence type="ECO:0000313" key="3">
    <source>
        <dbReference type="Proteomes" id="UP000030645"/>
    </source>
</evidence>
<reference evidence="3" key="1">
    <citation type="submission" date="2013-01" db="EMBL/GenBank/DDBJ databases">
        <title>Draft Genome Sequence of a Mulberry Tree, Morus notabilis C.K. Schneid.</title>
        <authorList>
            <person name="He N."/>
            <person name="Zhao S."/>
        </authorList>
    </citation>
    <scope>NUCLEOTIDE SEQUENCE</scope>
</reference>
<feature type="compositionally biased region" description="Pro residues" evidence="1">
    <location>
        <begin position="84"/>
        <end position="97"/>
    </location>
</feature>
<dbReference type="AlphaFoldDB" id="W9RBG5"/>
<accession>W9RBG5</accession>
<dbReference type="Proteomes" id="UP000030645">
    <property type="component" value="Unassembled WGS sequence"/>
</dbReference>
<evidence type="ECO:0000313" key="2">
    <source>
        <dbReference type="EMBL" id="EXB47692.1"/>
    </source>
</evidence>